<evidence type="ECO:0000313" key="2">
    <source>
        <dbReference type="Proteomes" id="UP000078492"/>
    </source>
</evidence>
<organism evidence="1 2">
    <name type="scientific">Trachymyrmex cornetzi</name>
    <dbReference type="NCBI Taxonomy" id="471704"/>
    <lineage>
        <taxon>Eukaryota</taxon>
        <taxon>Metazoa</taxon>
        <taxon>Ecdysozoa</taxon>
        <taxon>Arthropoda</taxon>
        <taxon>Hexapoda</taxon>
        <taxon>Insecta</taxon>
        <taxon>Pterygota</taxon>
        <taxon>Neoptera</taxon>
        <taxon>Endopterygota</taxon>
        <taxon>Hymenoptera</taxon>
        <taxon>Apocrita</taxon>
        <taxon>Aculeata</taxon>
        <taxon>Formicoidea</taxon>
        <taxon>Formicidae</taxon>
        <taxon>Myrmicinae</taxon>
        <taxon>Trachymyrmex</taxon>
    </lineage>
</organism>
<reference evidence="1 2" key="1">
    <citation type="submission" date="2015-09" db="EMBL/GenBank/DDBJ databases">
        <title>Trachymyrmex cornetzi WGS genome.</title>
        <authorList>
            <person name="Nygaard S."/>
            <person name="Hu H."/>
            <person name="Boomsma J."/>
            <person name="Zhang G."/>
        </authorList>
    </citation>
    <scope>NUCLEOTIDE SEQUENCE [LARGE SCALE GENOMIC DNA]</scope>
    <source>
        <strain evidence="1">Tcor2-1</strain>
        <tissue evidence="1">Whole body</tissue>
    </source>
</reference>
<sequence>MAPLTGSSLLSRGSMHLLLHKYCNSGKRYLPQKSTNLMCSTRLLKKTPAQKSKS</sequence>
<dbReference type="EMBL" id="KQ978782">
    <property type="protein sequence ID" value="KYN28466.1"/>
    <property type="molecule type" value="Genomic_DNA"/>
</dbReference>
<gene>
    <name evidence="1" type="ORF">ALC57_02193</name>
</gene>
<accession>A0A195EK00</accession>
<dbReference type="Proteomes" id="UP000078492">
    <property type="component" value="Unassembled WGS sequence"/>
</dbReference>
<dbReference type="AlphaFoldDB" id="A0A195EK00"/>
<name>A0A195EK00_9HYME</name>
<keyword evidence="2" id="KW-1185">Reference proteome</keyword>
<evidence type="ECO:0000313" key="1">
    <source>
        <dbReference type="EMBL" id="KYN28466.1"/>
    </source>
</evidence>
<proteinExistence type="predicted"/>
<protein>
    <submittedName>
        <fullName evidence="1">Uncharacterized protein</fullName>
    </submittedName>
</protein>